<dbReference type="EMBL" id="MELI01000030">
    <property type="protein sequence ID" value="OFW34829.1"/>
    <property type="molecule type" value="Genomic_DNA"/>
</dbReference>
<dbReference type="GO" id="GO:0043856">
    <property type="term" value="F:anti-sigma factor antagonist activity"/>
    <property type="evidence" value="ECO:0007669"/>
    <property type="project" value="TreeGrafter"/>
</dbReference>
<name>A0A1F2UPC5_9ACTN</name>
<dbReference type="PANTHER" id="PTHR33495">
    <property type="entry name" value="ANTI-SIGMA FACTOR ANTAGONIST TM_1081-RELATED-RELATED"/>
    <property type="match status" value="1"/>
</dbReference>
<evidence type="ECO:0000259" key="1">
    <source>
        <dbReference type="PROSITE" id="PS50801"/>
    </source>
</evidence>
<evidence type="ECO:0000313" key="2">
    <source>
        <dbReference type="EMBL" id="OFW34829.1"/>
    </source>
</evidence>
<comment type="caution">
    <text evidence="2">The sequence shown here is derived from an EMBL/GenBank/DDBJ whole genome shotgun (WGS) entry which is preliminary data.</text>
</comment>
<organism evidence="2 3">
    <name type="scientific">Candidatus Aquicultor primus</name>
    <dbReference type="NCBI Taxonomy" id="1797195"/>
    <lineage>
        <taxon>Bacteria</taxon>
        <taxon>Bacillati</taxon>
        <taxon>Actinomycetota</taxon>
        <taxon>Candidatus Aquicultoria</taxon>
        <taxon>Candidatus Aquicultorales</taxon>
        <taxon>Candidatus Aquicultoraceae</taxon>
        <taxon>Candidatus Aquicultor</taxon>
    </lineage>
</organism>
<proteinExistence type="predicted"/>
<dbReference type="Proteomes" id="UP000178086">
    <property type="component" value="Unassembled WGS sequence"/>
</dbReference>
<dbReference type="InterPro" id="IPR002645">
    <property type="entry name" value="STAS_dom"/>
</dbReference>
<dbReference type="CDD" id="cd07043">
    <property type="entry name" value="STAS_anti-anti-sigma_factors"/>
    <property type="match status" value="1"/>
</dbReference>
<feature type="domain" description="STAS" evidence="1">
    <location>
        <begin position="16"/>
        <end position="111"/>
    </location>
</feature>
<dbReference type="InterPro" id="IPR036513">
    <property type="entry name" value="STAS_dom_sf"/>
</dbReference>
<accession>A0A1F2UPC5</accession>
<dbReference type="AlphaFoldDB" id="A0A1F2UPC5"/>
<sequence length="111" mass="12645">MADTPQQRRNSESRRLFFVFEREESTLIVKLSGEADLYGSSCLKQGLARKLGRVRKLIFDLEELDFADSYFLRVLLGLRKQLGGVSSVKVINAKPNVSKIFEITGLDELFM</sequence>
<gene>
    <name evidence="2" type="ORF">A2074_02925</name>
</gene>
<dbReference type="PROSITE" id="PS50801">
    <property type="entry name" value="STAS"/>
    <property type="match status" value="1"/>
</dbReference>
<reference evidence="2 3" key="1">
    <citation type="journal article" date="2016" name="Nat. Commun.">
        <title>Thousands of microbial genomes shed light on interconnected biogeochemical processes in an aquifer system.</title>
        <authorList>
            <person name="Anantharaman K."/>
            <person name="Brown C.T."/>
            <person name="Hug L.A."/>
            <person name="Sharon I."/>
            <person name="Castelle C.J."/>
            <person name="Probst A.J."/>
            <person name="Thomas B.C."/>
            <person name="Singh A."/>
            <person name="Wilkins M.J."/>
            <person name="Karaoz U."/>
            <person name="Brodie E.L."/>
            <person name="Williams K.H."/>
            <person name="Hubbard S.S."/>
            <person name="Banfield J.F."/>
        </authorList>
    </citation>
    <scope>NUCLEOTIDE SEQUENCE [LARGE SCALE GENOMIC DNA]</scope>
</reference>
<protein>
    <recommendedName>
        <fullName evidence="1">STAS domain-containing protein</fullName>
    </recommendedName>
</protein>
<evidence type="ECO:0000313" key="3">
    <source>
        <dbReference type="Proteomes" id="UP000178086"/>
    </source>
</evidence>
<dbReference type="Gene3D" id="3.30.750.24">
    <property type="entry name" value="STAS domain"/>
    <property type="match status" value="1"/>
</dbReference>
<dbReference type="SUPFAM" id="SSF52091">
    <property type="entry name" value="SpoIIaa-like"/>
    <property type="match status" value="1"/>
</dbReference>
<dbReference type="Pfam" id="PF01740">
    <property type="entry name" value="STAS"/>
    <property type="match status" value="1"/>
</dbReference>